<name>A0A381NUI5_9ZZZZ</name>
<accession>A0A381NUI5</accession>
<gene>
    <name evidence="1" type="ORF">METZ01_LOCUS11130</name>
</gene>
<dbReference type="EMBL" id="UINC01000609">
    <property type="protein sequence ID" value="SUZ58276.1"/>
    <property type="molecule type" value="Genomic_DNA"/>
</dbReference>
<sequence>MRDNSTLAKLLAEEDISVVHKKVATAAFDVKRRELILPQWKEMPKTIQDLMTLHEVGHALWTSLEMLEEASERKIEKSFVNVIEDVRIESMIQKRYAGSRKIFRLGYAELIAKNFFKTQGRDLQKLGLIDRINLHFKKTPDIYFSPEERDWVNRVASCKTEAEVLDTAEELYKWIQD</sequence>
<organism evidence="1">
    <name type="scientific">marine metagenome</name>
    <dbReference type="NCBI Taxonomy" id="408172"/>
    <lineage>
        <taxon>unclassified sequences</taxon>
        <taxon>metagenomes</taxon>
        <taxon>ecological metagenomes</taxon>
    </lineage>
</organism>
<reference evidence="1" key="1">
    <citation type="submission" date="2018-05" db="EMBL/GenBank/DDBJ databases">
        <authorList>
            <person name="Lanie J.A."/>
            <person name="Ng W.-L."/>
            <person name="Kazmierczak K.M."/>
            <person name="Andrzejewski T.M."/>
            <person name="Davidsen T.M."/>
            <person name="Wayne K.J."/>
            <person name="Tettelin H."/>
            <person name="Glass J.I."/>
            <person name="Rusch D."/>
            <person name="Podicherti R."/>
            <person name="Tsui H.-C.T."/>
            <person name="Winkler M.E."/>
        </authorList>
    </citation>
    <scope>NUCLEOTIDE SEQUENCE</scope>
</reference>
<dbReference type="AlphaFoldDB" id="A0A381NUI5"/>
<evidence type="ECO:0000313" key="1">
    <source>
        <dbReference type="EMBL" id="SUZ58276.1"/>
    </source>
</evidence>
<feature type="non-terminal residue" evidence="1">
    <location>
        <position position="1"/>
    </location>
</feature>
<proteinExistence type="predicted"/>
<feature type="non-terminal residue" evidence="1">
    <location>
        <position position="177"/>
    </location>
</feature>
<protein>
    <submittedName>
        <fullName evidence="1">Uncharacterized protein</fullName>
    </submittedName>
</protein>